<keyword evidence="2" id="KW-1185">Reference proteome</keyword>
<dbReference type="RefSeq" id="XP_033675213.1">
    <property type="nucleotide sequence ID" value="XM_033827376.1"/>
</dbReference>
<gene>
    <name evidence="1" type="ORF">BU26DRAFT_512426</name>
</gene>
<proteinExistence type="predicted"/>
<dbReference type="OrthoDB" id="3945308at2759"/>
<organism evidence="1 2">
    <name type="scientific">Trematosphaeria pertusa</name>
    <dbReference type="NCBI Taxonomy" id="390896"/>
    <lineage>
        <taxon>Eukaryota</taxon>
        <taxon>Fungi</taxon>
        <taxon>Dikarya</taxon>
        <taxon>Ascomycota</taxon>
        <taxon>Pezizomycotina</taxon>
        <taxon>Dothideomycetes</taxon>
        <taxon>Pleosporomycetidae</taxon>
        <taxon>Pleosporales</taxon>
        <taxon>Massarineae</taxon>
        <taxon>Trematosphaeriaceae</taxon>
        <taxon>Trematosphaeria</taxon>
    </lineage>
</organism>
<dbReference type="GeneID" id="54580706"/>
<evidence type="ECO:0000313" key="1">
    <source>
        <dbReference type="EMBL" id="KAF2240209.1"/>
    </source>
</evidence>
<sequence length="150" mass="17165">MSATQSVRAESVKRAKVTAPDTNDQFLSLKEFPAIPENSPRPSEVYRTFKDRTSASEKELLLMTYLFYAVASPDAFYQLRETCIAIRGAQDPSTVGRDNKVYGTVCALDKLETEDYQNSILRRLFLSQLVEYRQEKEQELIDRNRGLEDA</sequence>
<accession>A0A6A6HQQ7</accession>
<dbReference type="AlphaFoldDB" id="A0A6A6HQQ7"/>
<reference evidence="1" key="1">
    <citation type="journal article" date="2020" name="Stud. Mycol.">
        <title>101 Dothideomycetes genomes: a test case for predicting lifestyles and emergence of pathogens.</title>
        <authorList>
            <person name="Haridas S."/>
            <person name="Albert R."/>
            <person name="Binder M."/>
            <person name="Bloem J."/>
            <person name="Labutti K."/>
            <person name="Salamov A."/>
            <person name="Andreopoulos B."/>
            <person name="Baker S."/>
            <person name="Barry K."/>
            <person name="Bills G."/>
            <person name="Bluhm B."/>
            <person name="Cannon C."/>
            <person name="Castanera R."/>
            <person name="Culley D."/>
            <person name="Daum C."/>
            <person name="Ezra D."/>
            <person name="Gonzalez J."/>
            <person name="Henrissat B."/>
            <person name="Kuo A."/>
            <person name="Liang C."/>
            <person name="Lipzen A."/>
            <person name="Lutzoni F."/>
            <person name="Magnuson J."/>
            <person name="Mondo S."/>
            <person name="Nolan M."/>
            <person name="Ohm R."/>
            <person name="Pangilinan J."/>
            <person name="Park H.-J."/>
            <person name="Ramirez L."/>
            <person name="Alfaro M."/>
            <person name="Sun H."/>
            <person name="Tritt A."/>
            <person name="Yoshinaga Y."/>
            <person name="Zwiers L.-H."/>
            <person name="Turgeon B."/>
            <person name="Goodwin S."/>
            <person name="Spatafora J."/>
            <person name="Crous P."/>
            <person name="Grigoriev I."/>
        </authorList>
    </citation>
    <scope>NUCLEOTIDE SEQUENCE</scope>
    <source>
        <strain evidence="1">CBS 122368</strain>
    </source>
</reference>
<dbReference type="Proteomes" id="UP000800094">
    <property type="component" value="Unassembled WGS sequence"/>
</dbReference>
<protein>
    <submittedName>
        <fullName evidence="1">Uncharacterized protein</fullName>
    </submittedName>
</protein>
<name>A0A6A6HQQ7_9PLEO</name>
<dbReference type="EMBL" id="ML987228">
    <property type="protein sequence ID" value="KAF2240209.1"/>
    <property type="molecule type" value="Genomic_DNA"/>
</dbReference>
<evidence type="ECO:0000313" key="2">
    <source>
        <dbReference type="Proteomes" id="UP000800094"/>
    </source>
</evidence>